<dbReference type="PANTHER" id="PTHR40051:SF1">
    <property type="entry name" value="YOLD-LIKE FAMILY PROTEIN"/>
    <property type="match status" value="1"/>
</dbReference>
<protein>
    <submittedName>
        <fullName evidence="1">YolD-like family protein</fullName>
    </submittedName>
</protein>
<accession>A0ABW0YJA1</accession>
<comment type="caution">
    <text evidence="1">The sequence shown here is derived from an EMBL/GenBank/DDBJ whole genome shotgun (WGS) entry which is preliminary data.</text>
</comment>
<dbReference type="EMBL" id="JBHSOZ010000003">
    <property type="protein sequence ID" value="MFC5712450.1"/>
    <property type="molecule type" value="Genomic_DNA"/>
</dbReference>
<dbReference type="Proteomes" id="UP001596142">
    <property type="component" value="Unassembled WGS sequence"/>
</dbReference>
<reference evidence="2" key="1">
    <citation type="journal article" date="2019" name="Int. J. Syst. Evol. Microbiol.">
        <title>The Global Catalogue of Microorganisms (GCM) 10K type strain sequencing project: providing services to taxonomists for standard genome sequencing and annotation.</title>
        <authorList>
            <consortium name="The Broad Institute Genomics Platform"/>
            <consortium name="The Broad Institute Genome Sequencing Center for Infectious Disease"/>
            <person name="Wu L."/>
            <person name="Ma J."/>
        </authorList>
    </citation>
    <scope>NUCLEOTIDE SEQUENCE [LARGE SCALE GENOMIC DNA]</scope>
    <source>
        <strain evidence="2">CECT 7184</strain>
    </source>
</reference>
<name>A0ABW0YJA1_9BACI</name>
<organism evidence="1 2">
    <name type="scientific">Thalassorhabdus alkalitolerans</name>
    <dbReference type="NCBI Taxonomy" id="2282697"/>
    <lineage>
        <taxon>Bacteria</taxon>
        <taxon>Bacillati</taxon>
        <taxon>Bacillota</taxon>
        <taxon>Bacilli</taxon>
        <taxon>Bacillales</taxon>
        <taxon>Bacillaceae</taxon>
        <taxon>Thalassorhabdus</taxon>
    </lineage>
</organism>
<dbReference type="RefSeq" id="WP_385939597.1">
    <property type="nucleotide sequence ID" value="NZ_JBHSOZ010000003.1"/>
</dbReference>
<evidence type="ECO:0000313" key="2">
    <source>
        <dbReference type="Proteomes" id="UP001596142"/>
    </source>
</evidence>
<evidence type="ECO:0000313" key="1">
    <source>
        <dbReference type="EMBL" id="MFC5712450.1"/>
    </source>
</evidence>
<keyword evidence="2" id="KW-1185">Reference proteome</keyword>
<sequence length="114" mass="13816">MDIKDRGTIKWTAMMLPEHVELLKQLEHEQQKVKKPELDEQAWQEIEEKVCEAMADHHPLLFIYWMNGFIHKVSGRIHHLNQQERKFHIVTRKDEDTFYLPFDSIVYINRDSDE</sequence>
<gene>
    <name evidence="1" type="ORF">ACFPU1_06630</name>
</gene>
<proteinExistence type="predicted"/>
<dbReference type="PANTHER" id="PTHR40051">
    <property type="entry name" value="IG HYPOTHETICAL 15966"/>
    <property type="match status" value="1"/>
</dbReference>
<dbReference type="Pfam" id="PF08863">
    <property type="entry name" value="YolD"/>
    <property type="match status" value="1"/>
</dbReference>
<dbReference type="InterPro" id="IPR014962">
    <property type="entry name" value="YolD"/>
</dbReference>